<proteinExistence type="predicted"/>
<dbReference type="EMBL" id="CALNXI010000819">
    <property type="protein sequence ID" value="CAH3141480.1"/>
    <property type="molecule type" value="Genomic_DNA"/>
</dbReference>
<keyword evidence="1" id="KW-0732">Signal</keyword>
<dbReference type="PANTHER" id="PTHR37687:SF1">
    <property type="entry name" value="AGAP006772-PA"/>
    <property type="match status" value="1"/>
</dbReference>
<name>A0ABN8PD81_9CNID</name>
<dbReference type="Pfam" id="PF09056">
    <property type="entry name" value="Phospholip_A2_3"/>
    <property type="match status" value="1"/>
</dbReference>
<dbReference type="InterPro" id="IPR038875">
    <property type="entry name" value="PLA2_conodipine-like"/>
</dbReference>
<dbReference type="SUPFAM" id="SSF48619">
    <property type="entry name" value="Phospholipase A2, PLA2"/>
    <property type="match status" value="1"/>
</dbReference>
<dbReference type="InterPro" id="IPR036444">
    <property type="entry name" value="PLipase_A2_dom_sf"/>
</dbReference>
<organism evidence="2 3">
    <name type="scientific">Porites evermanni</name>
    <dbReference type="NCBI Taxonomy" id="104178"/>
    <lineage>
        <taxon>Eukaryota</taxon>
        <taxon>Metazoa</taxon>
        <taxon>Cnidaria</taxon>
        <taxon>Anthozoa</taxon>
        <taxon>Hexacorallia</taxon>
        <taxon>Scleractinia</taxon>
        <taxon>Fungiina</taxon>
        <taxon>Poritidae</taxon>
        <taxon>Porites</taxon>
    </lineage>
</organism>
<evidence type="ECO:0000313" key="3">
    <source>
        <dbReference type="Proteomes" id="UP001159427"/>
    </source>
</evidence>
<sequence>MRLSALCAVLSLLVVLFLISEVTSCYVKANGCSIPGKLPFFYKKTFINACNKHDVCYYCGRHYKWTRYQCDKAFQGDMKKVCSNKYRKGWLRKTRRRICMKFADVYYRAVRFGGAFYFKNPTPSWCLPSCAKDRGNPTKSLSRKS</sequence>
<feature type="signal peptide" evidence="1">
    <location>
        <begin position="1"/>
        <end position="24"/>
    </location>
</feature>
<evidence type="ECO:0000313" key="2">
    <source>
        <dbReference type="EMBL" id="CAH3141480.1"/>
    </source>
</evidence>
<dbReference type="Gene3D" id="1.20.90.10">
    <property type="entry name" value="Phospholipase A2 domain"/>
    <property type="match status" value="1"/>
</dbReference>
<evidence type="ECO:0000256" key="1">
    <source>
        <dbReference type="SAM" id="SignalP"/>
    </source>
</evidence>
<keyword evidence="3" id="KW-1185">Reference proteome</keyword>
<dbReference type="InterPro" id="IPR015141">
    <property type="entry name" value="PLipase_A2_prok/fun"/>
</dbReference>
<gene>
    <name evidence="2" type="ORF">PEVE_00042158</name>
</gene>
<dbReference type="Proteomes" id="UP001159427">
    <property type="component" value="Unassembled WGS sequence"/>
</dbReference>
<reference evidence="2 3" key="1">
    <citation type="submission" date="2022-05" db="EMBL/GenBank/DDBJ databases">
        <authorList>
            <consortium name="Genoscope - CEA"/>
            <person name="William W."/>
        </authorList>
    </citation>
    <scope>NUCLEOTIDE SEQUENCE [LARGE SCALE GENOMIC DNA]</scope>
</reference>
<accession>A0ABN8PD81</accession>
<comment type="caution">
    <text evidence="2">The sequence shown here is derived from an EMBL/GenBank/DDBJ whole genome shotgun (WGS) entry which is preliminary data.</text>
</comment>
<dbReference type="PANTHER" id="PTHR37687">
    <property type="entry name" value="AGAP006772-PA"/>
    <property type="match status" value="1"/>
</dbReference>
<feature type="chain" id="PRO_5046373533" description="Conodipine-M alpha chain" evidence="1">
    <location>
        <begin position="25"/>
        <end position="145"/>
    </location>
</feature>
<evidence type="ECO:0008006" key="4">
    <source>
        <dbReference type="Google" id="ProtNLM"/>
    </source>
</evidence>
<protein>
    <recommendedName>
        <fullName evidence="4">Conodipine-M alpha chain</fullName>
    </recommendedName>
</protein>